<gene>
    <name evidence="4" type="ORF">DFR60_12025</name>
</gene>
<dbReference type="GO" id="GO:0008484">
    <property type="term" value="F:sulfuric ester hydrolase activity"/>
    <property type="evidence" value="ECO:0007669"/>
    <property type="project" value="TreeGrafter"/>
</dbReference>
<evidence type="ECO:0000256" key="1">
    <source>
        <dbReference type="ARBA" id="ARBA00022723"/>
    </source>
</evidence>
<dbReference type="InterPro" id="IPR017850">
    <property type="entry name" value="Alkaline_phosphatase_core_sf"/>
</dbReference>
<accession>A0A2V3XVI1</accession>
<dbReference type="AlphaFoldDB" id="A0A2V3XVI1"/>
<dbReference type="PANTHER" id="PTHR45953">
    <property type="entry name" value="IDURONATE 2-SULFATASE"/>
    <property type="match status" value="1"/>
</dbReference>
<feature type="domain" description="Sulfatase N-terminal" evidence="3">
    <location>
        <begin position="3"/>
        <end position="369"/>
    </location>
</feature>
<dbReference type="GeneID" id="86064376"/>
<dbReference type="RefSeq" id="WP_110325688.1">
    <property type="nucleotide sequence ID" value="NZ_QJKD01000020.1"/>
</dbReference>
<dbReference type="SUPFAM" id="SSF53649">
    <property type="entry name" value="Alkaline phosphatase-like"/>
    <property type="match status" value="1"/>
</dbReference>
<evidence type="ECO:0000256" key="2">
    <source>
        <dbReference type="ARBA" id="ARBA00022801"/>
    </source>
</evidence>
<comment type="caution">
    <text evidence="4">The sequence shown here is derived from an EMBL/GenBank/DDBJ whole genome shotgun (WGS) entry which is preliminary data.</text>
</comment>
<dbReference type="Gene3D" id="3.40.720.10">
    <property type="entry name" value="Alkaline Phosphatase, subunit A"/>
    <property type="match status" value="1"/>
</dbReference>
<dbReference type="EMBL" id="QJKD01000020">
    <property type="protein sequence ID" value="PXX46386.1"/>
    <property type="molecule type" value="Genomic_DNA"/>
</dbReference>
<evidence type="ECO:0000259" key="3">
    <source>
        <dbReference type="Pfam" id="PF00884"/>
    </source>
</evidence>
<keyword evidence="5" id="KW-1185">Reference proteome</keyword>
<keyword evidence="1" id="KW-0479">Metal-binding</keyword>
<dbReference type="GO" id="GO:0005737">
    <property type="term" value="C:cytoplasm"/>
    <property type="evidence" value="ECO:0007669"/>
    <property type="project" value="TreeGrafter"/>
</dbReference>
<name>A0A2V3XVI1_9FIRM</name>
<protein>
    <submittedName>
        <fullName evidence="4">Choline-sulfatase</fullName>
    </submittedName>
</protein>
<evidence type="ECO:0000313" key="5">
    <source>
        <dbReference type="Proteomes" id="UP000248057"/>
    </source>
</evidence>
<keyword evidence="2" id="KW-0378">Hydrolase</keyword>
<reference evidence="4 5" key="1">
    <citation type="submission" date="2018-05" db="EMBL/GenBank/DDBJ databases">
        <title>Genomic Encyclopedia of Type Strains, Phase IV (KMG-IV): sequencing the most valuable type-strain genomes for metagenomic binning, comparative biology and taxonomic classification.</title>
        <authorList>
            <person name="Goeker M."/>
        </authorList>
    </citation>
    <scope>NUCLEOTIDE SEQUENCE [LARGE SCALE GENOMIC DNA]</scope>
    <source>
        <strain evidence="4 5">DSM 24995</strain>
    </source>
</reference>
<organism evidence="4 5">
    <name type="scientific">Hungatella effluvii</name>
    <dbReference type="NCBI Taxonomy" id="1096246"/>
    <lineage>
        <taxon>Bacteria</taxon>
        <taxon>Bacillati</taxon>
        <taxon>Bacillota</taxon>
        <taxon>Clostridia</taxon>
        <taxon>Lachnospirales</taxon>
        <taxon>Lachnospiraceae</taxon>
        <taxon>Hungatella</taxon>
    </lineage>
</organism>
<dbReference type="Proteomes" id="UP000248057">
    <property type="component" value="Unassembled WGS sequence"/>
</dbReference>
<dbReference type="InterPro" id="IPR000917">
    <property type="entry name" value="Sulfatase_N"/>
</dbReference>
<dbReference type="Pfam" id="PF00884">
    <property type="entry name" value="Sulfatase"/>
    <property type="match status" value="1"/>
</dbReference>
<sequence length="458" mass="51955">MNKNLLFLMADQFAYDALGYITPGIRTPCLNQLAKESIRFTNCYTNAPLCMPARASLATGLYPGELGIDDNFCAGLTPESKTWMQKIRDTGYETSLFGKAHLHKFASDLRDMEWQTKGYGYDIVDELPGPRTYGIKKSSYYDYLKEKGLLECYCRDMEKRYEKGHVYDCSPTPLEVTDYADAYIADRAVEYLEQVSKESPWFCTVGFGGPHDPWDTPKEYADLYRNMTPPAPLKAPYSLNPNRPKGVYDEILNGKYDPGLTEDLRNMTEQDIIGLRRSYYGHVTLIDGQIRRIIGCLEKRGLLENTVIVFTADHGEQNGDYGLLFKQTFLETSVRIPLMISIPSQKGQSIHTPVELMDLGATLCNLLGISQETGHSSSLLPLMSGTGNAKKRVISQLFGETMLLEDSFKAVFNQAEEIYLLFDLNKDPKEQFNLAGTREAGEIEKKLRCSYDEWKWEK</sequence>
<dbReference type="GO" id="GO:0046872">
    <property type="term" value="F:metal ion binding"/>
    <property type="evidence" value="ECO:0007669"/>
    <property type="project" value="UniProtKB-KW"/>
</dbReference>
<evidence type="ECO:0000313" key="4">
    <source>
        <dbReference type="EMBL" id="PXX46386.1"/>
    </source>
</evidence>
<proteinExistence type="predicted"/>
<dbReference type="PANTHER" id="PTHR45953:SF1">
    <property type="entry name" value="IDURONATE 2-SULFATASE"/>
    <property type="match status" value="1"/>
</dbReference>